<dbReference type="InterPro" id="IPR022902">
    <property type="entry name" value="NAcTrfase_Eis"/>
</dbReference>
<evidence type="ECO:0000313" key="7">
    <source>
        <dbReference type="Proteomes" id="UP001432060"/>
    </source>
</evidence>
<feature type="binding site" evidence="4">
    <location>
        <begin position="90"/>
        <end position="95"/>
    </location>
    <ligand>
        <name>acetyl-CoA</name>
        <dbReference type="ChEBI" id="CHEBI:57288"/>
    </ligand>
</feature>
<comment type="similarity">
    <text evidence="1 4">Belongs to the acetyltransferase Eis family.</text>
</comment>
<protein>
    <submittedName>
        <fullName evidence="6">GNAT family N-acetyltransferase</fullName>
    </submittedName>
</protein>
<name>A0ABZ1XIC4_9ACTN</name>
<evidence type="ECO:0000256" key="2">
    <source>
        <dbReference type="ARBA" id="ARBA00022679"/>
    </source>
</evidence>
<dbReference type="Gene3D" id="3.40.630.30">
    <property type="match status" value="2"/>
</dbReference>
<dbReference type="SUPFAM" id="SSF55718">
    <property type="entry name" value="SCP-like"/>
    <property type="match status" value="1"/>
</dbReference>
<dbReference type="CDD" id="cd04301">
    <property type="entry name" value="NAT_SF"/>
    <property type="match status" value="1"/>
</dbReference>
<sequence>MTVDVRALDPADFDQWYGAVERVFGAVPEDAELEEFWRTVIDPARCLAAYEGSAVVGTTQTFALPMSVPGGGFVPTGAVSAVGVAATHRRRGILTSMIRKQLEVVREEGVPLAVLTASEPGIYGRFGFGLATQQMSLEIDSSRVRVEVPEGAEDVTLRYASPAEAASVCEAVYGRAVGTRAGMFLRTPGWEGHPLLDPVGMRDGGSPAQCVLASRGGEVVGYVRFHTKPVWDAAGPKGVVTLRDINADSPAVYGALWRFLCDIDLMSTVKAGNRPVDDPLLHLVSDVRRCGVRVRDGLYVRLVDVGAGLSSRSYSSPVDVVFDVSDSFCGWNAGRWRLSGDGKGAVCSRTADVADVSLSVRDLGAVFLGGVSLSALASAGRVRELREGALTEATTAFATPVAPWLPHGF</sequence>
<dbReference type="Proteomes" id="UP001432060">
    <property type="component" value="Chromosome"/>
</dbReference>
<dbReference type="InterPro" id="IPR041380">
    <property type="entry name" value="Acetyltransf_17"/>
</dbReference>
<proteinExistence type="inferred from homology"/>
<feature type="active site" description="Proton donor" evidence="4">
    <location>
        <position position="123"/>
    </location>
</feature>
<dbReference type="InterPro" id="IPR036527">
    <property type="entry name" value="SCP2_sterol-bd_dom_sf"/>
</dbReference>
<feature type="binding site" evidence="4">
    <location>
        <begin position="82"/>
        <end position="84"/>
    </location>
    <ligand>
        <name>acetyl-CoA</name>
        <dbReference type="ChEBI" id="CHEBI:57288"/>
    </ligand>
</feature>
<evidence type="ECO:0000259" key="5">
    <source>
        <dbReference type="PROSITE" id="PS51186"/>
    </source>
</evidence>
<keyword evidence="7" id="KW-1185">Reference proteome</keyword>
<dbReference type="PANTHER" id="PTHR37817:SF1">
    <property type="entry name" value="N-ACETYLTRANSFERASE EIS"/>
    <property type="match status" value="1"/>
</dbReference>
<dbReference type="Pfam" id="PF13530">
    <property type="entry name" value="SCP2_2"/>
    <property type="match status" value="1"/>
</dbReference>
<dbReference type="InterPro" id="IPR051554">
    <property type="entry name" value="Acetyltransferase_Eis"/>
</dbReference>
<dbReference type="RefSeq" id="WP_329398814.1">
    <property type="nucleotide sequence ID" value="NZ_CP109019.1"/>
</dbReference>
<organism evidence="6 7">
    <name type="scientific">Streptomyces melanogenes</name>
    <dbReference type="NCBI Taxonomy" id="67326"/>
    <lineage>
        <taxon>Bacteria</taxon>
        <taxon>Bacillati</taxon>
        <taxon>Actinomycetota</taxon>
        <taxon>Actinomycetes</taxon>
        <taxon>Kitasatosporales</taxon>
        <taxon>Streptomycetaceae</taxon>
        <taxon>Streptomyces</taxon>
    </lineage>
</organism>
<dbReference type="PANTHER" id="PTHR37817">
    <property type="entry name" value="N-ACETYLTRANSFERASE EIS"/>
    <property type="match status" value="1"/>
</dbReference>
<dbReference type="Gene3D" id="3.30.1050.10">
    <property type="entry name" value="SCP2 sterol-binding domain"/>
    <property type="match status" value="1"/>
</dbReference>
<evidence type="ECO:0000256" key="4">
    <source>
        <dbReference type="HAMAP-Rule" id="MF_01812"/>
    </source>
</evidence>
<evidence type="ECO:0000256" key="3">
    <source>
        <dbReference type="ARBA" id="ARBA00023315"/>
    </source>
</evidence>
<feature type="domain" description="N-acetyltransferase" evidence="5">
    <location>
        <begin position="3"/>
        <end position="164"/>
    </location>
</feature>
<dbReference type="Pfam" id="PF13527">
    <property type="entry name" value="Acetyltransf_9"/>
    <property type="match status" value="1"/>
</dbReference>
<evidence type="ECO:0000313" key="6">
    <source>
        <dbReference type="EMBL" id="WUT83278.1"/>
    </source>
</evidence>
<dbReference type="InterPro" id="IPR000182">
    <property type="entry name" value="GNAT_dom"/>
</dbReference>
<reference evidence="6" key="1">
    <citation type="submission" date="2022-10" db="EMBL/GenBank/DDBJ databases">
        <title>The complete genomes of actinobacterial strains from the NBC collection.</title>
        <authorList>
            <person name="Joergensen T.S."/>
            <person name="Alvarez Arevalo M."/>
            <person name="Sterndorff E.B."/>
            <person name="Faurdal D."/>
            <person name="Vuksanovic O."/>
            <person name="Mourched A.-S."/>
            <person name="Charusanti P."/>
            <person name="Shaw S."/>
            <person name="Blin K."/>
            <person name="Weber T."/>
        </authorList>
    </citation>
    <scope>NUCLEOTIDE SEQUENCE</scope>
    <source>
        <strain evidence="6">NBC_00668</strain>
    </source>
</reference>
<keyword evidence="2 4" id="KW-0808">Transferase</keyword>
<dbReference type="HAMAP" id="MF_01812">
    <property type="entry name" value="Eis"/>
    <property type="match status" value="1"/>
</dbReference>
<accession>A0ABZ1XIC4</accession>
<keyword evidence="3 4" id="KW-0012">Acyltransferase</keyword>
<dbReference type="InterPro" id="IPR016181">
    <property type="entry name" value="Acyl_CoA_acyltransferase"/>
</dbReference>
<dbReference type="Pfam" id="PF17668">
    <property type="entry name" value="Acetyltransf_17"/>
    <property type="match status" value="1"/>
</dbReference>
<feature type="binding site" evidence="4">
    <location>
        <begin position="118"/>
        <end position="119"/>
    </location>
    <ligand>
        <name>acetyl-CoA</name>
        <dbReference type="ChEBI" id="CHEBI:57288"/>
    </ligand>
</feature>
<dbReference type="EMBL" id="CP109019">
    <property type="protein sequence ID" value="WUT83278.1"/>
    <property type="molecule type" value="Genomic_DNA"/>
</dbReference>
<gene>
    <name evidence="6" type="ORF">OG515_14220</name>
</gene>
<evidence type="ECO:0000256" key="1">
    <source>
        <dbReference type="ARBA" id="ARBA00009213"/>
    </source>
</evidence>
<feature type="active site" description="Proton acceptor; via carboxylate" evidence="4">
    <location>
        <position position="409"/>
    </location>
</feature>
<dbReference type="SUPFAM" id="SSF55729">
    <property type="entry name" value="Acyl-CoA N-acyltransferases (Nat)"/>
    <property type="match status" value="1"/>
</dbReference>
<comment type="subunit">
    <text evidence="4">Homohexamer; trimer of dimers.</text>
</comment>
<dbReference type="NCBIfam" id="NF002367">
    <property type="entry name" value="PRK01346.1-4"/>
    <property type="match status" value="1"/>
</dbReference>
<dbReference type="PROSITE" id="PS51186">
    <property type="entry name" value="GNAT"/>
    <property type="match status" value="1"/>
</dbReference>
<dbReference type="InterPro" id="IPR025559">
    <property type="entry name" value="Eis_dom"/>
</dbReference>